<keyword evidence="4" id="KW-0804">Transcription</keyword>
<dbReference type="GO" id="GO:0003677">
    <property type="term" value="F:DNA binding"/>
    <property type="evidence" value="ECO:0007669"/>
    <property type="project" value="UniProtKB-KW"/>
</dbReference>
<feature type="domain" description="AP2/ERF" evidence="6">
    <location>
        <begin position="124"/>
        <end position="184"/>
    </location>
</feature>
<dbReference type="AlphaFoldDB" id="A0A9W6BBX2"/>
<keyword evidence="8" id="KW-1185">Reference proteome</keyword>
<gene>
    <name evidence="7" type="primary">PLEST004221</name>
    <name evidence="7" type="ORF">PLESTB_000207300</name>
</gene>
<proteinExistence type="predicted"/>
<accession>A0A9W6BBX2</accession>
<organism evidence="7 8">
    <name type="scientific">Pleodorina starrii</name>
    <dbReference type="NCBI Taxonomy" id="330485"/>
    <lineage>
        <taxon>Eukaryota</taxon>
        <taxon>Viridiplantae</taxon>
        <taxon>Chlorophyta</taxon>
        <taxon>core chlorophytes</taxon>
        <taxon>Chlorophyceae</taxon>
        <taxon>CS clade</taxon>
        <taxon>Chlamydomonadales</taxon>
        <taxon>Volvocaceae</taxon>
        <taxon>Pleodorina</taxon>
    </lineage>
</organism>
<reference evidence="7 8" key="1">
    <citation type="journal article" date="2023" name="Commun. Biol.">
        <title>Reorganization of the ancestral sex-determining regions during the evolution of trioecy in Pleodorina starrii.</title>
        <authorList>
            <person name="Takahashi K."/>
            <person name="Suzuki S."/>
            <person name="Kawai-Toyooka H."/>
            <person name="Yamamoto K."/>
            <person name="Hamaji T."/>
            <person name="Ootsuki R."/>
            <person name="Yamaguchi H."/>
            <person name="Kawachi M."/>
            <person name="Higashiyama T."/>
            <person name="Nozaki H."/>
        </authorList>
    </citation>
    <scope>NUCLEOTIDE SEQUENCE [LARGE SCALE GENOMIC DNA]</scope>
    <source>
        <strain evidence="7 8">NIES-4479</strain>
    </source>
</reference>
<sequence length="227" mass="24224">MWVQMSNFDMAGAGAVPYQCIGGAEHPAAAPYAYAPMLPHWMAFGMASPVPYQYPAAVPHAYGPMCAHSTPFSMAAAVPPPQFSGDTEHPDVPYGSGVVAGTGGAVAARAADRQLDLMHQSHPQYLGVFQCPISGWWGVNIWLQGWQQQIWTYETAERAAEVYDVVALAYHGEVRQQARACSFVAVTTYRGLLRTPSVVPPKGCGDQYASELLCGAAAPPGGPGRRD</sequence>
<dbReference type="SUPFAM" id="SSF54171">
    <property type="entry name" value="DNA-binding domain"/>
    <property type="match status" value="1"/>
</dbReference>
<keyword evidence="3" id="KW-0238">DNA-binding</keyword>
<evidence type="ECO:0000256" key="1">
    <source>
        <dbReference type="ARBA" id="ARBA00004123"/>
    </source>
</evidence>
<dbReference type="InterPro" id="IPR036955">
    <property type="entry name" value="AP2/ERF_dom_sf"/>
</dbReference>
<evidence type="ECO:0000256" key="4">
    <source>
        <dbReference type="ARBA" id="ARBA00023163"/>
    </source>
</evidence>
<evidence type="ECO:0000313" key="8">
    <source>
        <dbReference type="Proteomes" id="UP001165080"/>
    </source>
</evidence>
<name>A0A9W6BBX2_9CHLO</name>
<comment type="subcellular location">
    <subcellularLocation>
        <location evidence="1">Nucleus</location>
    </subcellularLocation>
</comment>
<dbReference type="InterPro" id="IPR001471">
    <property type="entry name" value="AP2/ERF_dom"/>
</dbReference>
<dbReference type="GO" id="GO:0003700">
    <property type="term" value="F:DNA-binding transcription factor activity"/>
    <property type="evidence" value="ECO:0007669"/>
    <property type="project" value="InterPro"/>
</dbReference>
<evidence type="ECO:0000313" key="7">
    <source>
        <dbReference type="EMBL" id="GLC49329.1"/>
    </source>
</evidence>
<dbReference type="Gene3D" id="3.30.730.10">
    <property type="entry name" value="AP2/ERF domain"/>
    <property type="match status" value="1"/>
</dbReference>
<evidence type="ECO:0000256" key="2">
    <source>
        <dbReference type="ARBA" id="ARBA00023015"/>
    </source>
</evidence>
<protein>
    <recommendedName>
        <fullName evidence="6">AP2/ERF domain-containing protein</fullName>
    </recommendedName>
</protein>
<dbReference type="GO" id="GO:0005634">
    <property type="term" value="C:nucleus"/>
    <property type="evidence" value="ECO:0007669"/>
    <property type="project" value="UniProtKB-SubCell"/>
</dbReference>
<dbReference type="InterPro" id="IPR016177">
    <property type="entry name" value="DNA-bd_dom_sf"/>
</dbReference>
<keyword evidence="5" id="KW-0539">Nucleus</keyword>
<dbReference type="Proteomes" id="UP001165080">
    <property type="component" value="Unassembled WGS sequence"/>
</dbReference>
<evidence type="ECO:0000256" key="5">
    <source>
        <dbReference type="ARBA" id="ARBA00023242"/>
    </source>
</evidence>
<dbReference type="EMBL" id="BRXU01000002">
    <property type="protein sequence ID" value="GLC49329.1"/>
    <property type="molecule type" value="Genomic_DNA"/>
</dbReference>
<evidence type="ECO:0000259" key="6">
    <source>
        <dbReference type="PROSITE" id="PS51032"/>
    </source>
</evidence>
<evidence type="ECO:0000256" key="3">
    <source>
        <dbReference type="ARBA" id="ARBA00023125"/>
    </source>
</evidence>
<comment type="caution">
    <text evidence="7">The sequence shown here is derived from an EMBL/GenBank/DDBJ whole genome shotgun (WGS) entry which is preliminary data.</text>
</comment>
<dbReference type="PROSITE" id="PS51032">
    <property type="entry name" value="AP2_ERF"/>
    <property type="match status" value="1"/>
</dbReference>
<keyword evidence="2" id="KW-0805">Transcription regulation</keyword>